<evidence type="ECO:0000313" key="7">
    <source>
        <dbReference type="Proteomes" id="UP000186559"/>
    </source>
</evidence>
<name>A0A1U7D4P1_9RHOB</name>
<dbReference type="PANTHER" id="PTHR42978">
    <property type="entry name" value="QUORUM-QUENCHING LACTONASE YTNP-RELATED-RELATED"/>
    <property type="match status" value="1"/>
</dbReference>
<dbReference type="Proteomes" id="UP000186559">
    <property type="component" value="Chromosome"/>
</dbReference>
<evidence type="ECO:0000256" key="4">
    <source>
        <dbReference type="ARBA" id="ARBA00022833"/>
    </source>
</evidence>
<dbReference type="InterPro" id="IPR006311">
    <property type="entry name" value="TAT_signal"/>
</dbReference>
<dbReference type="PANTHER" id="PTHR42978:SF6">
    <property type="entry name" value="QUORUM-QUENCHING LACTONASE YTNP-RELATED"/>
    <property type="match status" value="1"/>
</dbReference>
<evidence type="ECO:0000256" key="1">
    <source>
        <dbReference type="ARBA" id="ARBA00007749"/>
    </source>
</evidence>
<gene>
    <name evidence="6" type="ORF">Ga0080559_TMP2338</name>
</gene>
<accession>A0A1U7D4P1</accession>
<evidence type="ECO:0000256" key="2">
    <source>
        <dbReference type="ARBA" id="ARBA00022723"/>
    </source>
</evidence>
<keyword evidence="2" id="KW-0479">Metal-binding</keyword>
<dbReference type="CDD" id="cd07720">
    <property type="entry name" value="OPHC2-like_MBL-fold"/>
    <property type="match status" value="1"/>
</dbReference>
<sequence>MTIFRPTRRDILAMAAAAPALTLPAVGRAELGAPADGNPAHFAFTLGEAKIKVISDGSLQLPADGLGVNADPAEVKAFLERHFLSPETNYSHTNHLLVELGDTKLLVDVGSGNRFFDTAGRLMSNLEAAGEDPASITHIFITHAHPDHIWGIRDDFDEAILPDAAYFLGRREHDYWMQDGLASQVPQELQQFVVGAQNSINVDGADWTLVDDGTELAPGIRLIDTPGHTPGHMSLVIESGGQQLLVTGDAMSHAYMNFAHPDWFNGFDMDGDQTVATRRRLLDMAATDRMAVLGYHFPFPGVGHVLQDGDTYRFVPALWKWS</sequence>
<dbReference type="RefSeq" id="WP_076623270.1">
    <property type="nucleotide sequence ID" value="NZ_BMEW01000005.1"/>
</dbReference>
<evidence type="ECO:0000313" key="6">
    <source>
        <dbReference type="EMBL" id="APX23134.1"/>
    </source>
</evidence>
<evidence type="ECO:0000259" key="5">
    <source>
        <dbReference type="SMART" id="SM00849"/>
    </source>
</evidence>
<dbReference type="GO" id="GO:0046872">
    <property type="term" value="F:metal ion binding"/>
    <property type="evidence" value="ECO:0007669"/>
    <property type="project" value="UniProtKB-KW"/>
</dbReference>
<dbReference type="STRING" id="1229727.Ga0080559_TMP2338"/>
<feature type="domain" description="Metallo-beta-lactamase" evidence="5">
    <location>
        <begin position="92"/>
        <end position="296"/>
    </location>
</feature>
<dbReference type="InterPro" id="IPR036866">
    <property type="entry name" value="RibonucZ/Hydroxyglut_hydro"/>
</dbReference>
<keyword evidence="7" id="KW-1185">Reference proteome</keyword>
<dbReference type="EMBL" id="CP014796">
    <property type="protein sequence ID" value="APX23134.1"/>
    <property type="molecule type" value="Genomic_DNA"/>
</dbReference>
<dbReference type="InterPro" id="IPR001279">
    <property type="entry name" value="Metallo-B-lactamas"/>
</dbReference>
<reference evidence="6 7" key="1">
    <citation type="submission" date="2016-03" db="EMBL/GenBank/DDBJ databases">
        <title>Deep-sea bacteria in the southern Pacific.</title>
        <authorList>
            <person name="Tang K."/>
        </authorList>
    </citation>
    <scope>NUCLEOTIDE SEQUENCE [LARGE SCALE GENOMIC DNA]</scope>
    <source>
        <strain evidence="6 7">JLT2016</strain>
    </source>
</reference>
<dbReference type="OrthoDB" id="9773738at2"/>
<protein>
    <submittedName>
        <fullName evidence="6">Zn-dependent hydrolase, glyoxylase</fullName>
    </submittedName>
</protein>
<dbReference type="InterPro" id="IPR051013">
    <property type="entry name" value="MBL_superfamily_lactonases"/>
</dbReference>
<dbReference type="SMART" id="SM00849">
    <property type="entry name" value="Lactamase_B"/>
    <property type="match status" value="1"/>
</dbReference>
<proteinExistence type="inferred from homology"/>
<evidence type="ECO:0000256" key="3">
    <source>
        <dbReference type="ARBA" id="ARBA00022801"/>
    </source>
</evidence>
<dbReference type="PROSITE" id="PS51318">
    <property type="entry name" value="TAT"/>
    <property type="match status" value="1"/>
</dbReference>
<keyword evidence="4" id="KW-0862">Zinc</keyword>
<dbReference type="KEGG" id="tpro:Ga0080559_TMP2338"/>
<dbReference type="AlphaFoldDB" id="A0A1U7D4P1"/>
<keyword evidence="3 6" id="KW-0378">Hydrolase</keyword>
<dbReference type="Pfam" id="PF00753">
    <property type="entry name" value="Lactamase_B"/>
    <property type="match status" value="1"/>
</dbReference>
<dbReference type="Gene3D" id="3.60.15.10">
    <property type="entry name" value="Ribonuclease Z/Hydroxyacylglutathione hydrolase-like"/>
    <property type="match status" value="1"/>
</dbReference>
<dbReference type="SUPFAM" id="SSF56281">
    <property type="entry name" value="Metallo-hydrolase/oxidoreductase"/>
    <property type="match status" value="1"/>
</dbReference>
<dbReference type="GO" id="GO:0016787">
    <property type="term" value="F:hydrolase activity"/>
    <property type="evidence" value="ECO:0007669"/>
    <property type="project" value="UniProtKB-KW"/>
</dbReference>
<organism evidence="6 7">
    <name type="scientific">Salipiger profundus</name>
    <dbReference type="NCBI Taxonomy" id="1229727"/>
    <lineage>
        <taxon>Bacteria</taxon>
        <taxon>Pseudomonadati</taxon>
        <taxon>Pseudomonadota</taxon>
        <taxon>Alphaproteobacteria</taxon>
        <taxon>Rhodobacterales</taxon>
        <taxon>Roseobacteraceae</taxon>
        <taxon>Salipiger</taxon>
    </lineage>
</organism>
<comment type="similarity">
    <text evidence="1">Belongs to the metallo-beta-lactamase superfamily.</text>
</comment>